<dbReference type="AlphaFoldDB" id="A0A0F9KRD3"/>
<evidence type="ECO:0000256" key="1">
    <source>
        <dbReference type="SAM" id="Phobius"/>
    </source>
</evidence>
<evidence type="ECO:0000313" key="2">
    <source>
        <dbReference type="EMBL" id="KKM77341.1"/>
    </source>
</evidence>
<accession>A0A0F9KRD3</accession>
<keyword evidence="1" id="KW-0812">Transmembrane</keyword>
<proteinExistence type="predicted"/>
<name>A0A0F9KRD3_9ZZZZ</name>
<gene>
    <name evidence="2" type="ORF">LCGC14_1371090</name>
</gene>
<keyword evidence="1" id="KW-1133">Transmembrane helix</keyword>
<sequence length="78" mass="8839">MKLLSKIVQALGLFFIVVVMLTLYVPFILVFVFGILLLIAIVFLIAQLTGKPMEVKEDDVVIGHVQYFKYIPIKKDPS</sequence>
<reference evidence="2" key="1">
    <citation type="journal article" date="2015" name="Nature">
        <title>Complex archaea that bridge the gap between prokaryotes and eukaryotes.</title>
        <authorList>
            <person name="Spang A."/>
            <person name="Saw J.H."/>
            <person name="Jorgensen S.L."/>
            <person name="Zaremba-Niedzwiedzka K."/>
            <person name="Martijn J."/>
            <person name="Lind A.E."/>
            <person name="van Eijk R."/>
            <person name="Schleper C."/>
            <person name="Guy L."/>
            <person name="Ettema T.J."/>
        </authorList>
    </citation>
    <scope>NUCLEOTIDE SEQUENCE</scope>
</reference>
<keyword evidence="1" id="KW-0472">Membrane</keyword>
<organism evidence="2">
    <name type="scientific">marine sediment metagenome</name>
    <dbReference type="NCBI Taxonomy" id="412755"/>
    <lineage>
        <taxon>unclassified sequences</taxon>
        <taxon>metagenomes</taxon>
        <taxon>ecological metagenomes</taxon>
    </lineage>
</organism>
<comment type="caution">
    <text evidence="2">The sequence shown here is derived from an EMBL/GenBank/DDBJ whole genome shotgun (WGS) entry which is preliminary data.</text>
</comment>
<feature type="transmembrane region" description="Helical" evidence="1">
    <location>
        <begin position="12"/>
        <end position="45"/>
    </location>
</feature>
<dbReference type="EMBL" id="LAZR01008659">
    <property type="protein sequence ID" value="KKM77341.1"/>
    <property type="molecule type" value="Genomic_DNA"/>
</dbReference>
<protein>
    <submittedName>
        <fullName evidence="2">Uncharacterized protein</fullName>
    </submittedName>
</protein>